<protein>
    <submittedName>
        <fullName evidence="2">DUF5518 domain-containing protein</fullName>
    </submittedName>
</protein>
<feature type="transmembrane region" description="Helical" evidence="1">
    <location>
        <begin position="6"/>
        <end position="39"/>
    </location>
</feature>
<keyword evidence="1" id="KW-1133">Transmembrane helix</keyword>
<evidence type="ECO:0000313" key="2">
    <source>
        <dbReference type="EMBL" id="QUH23514.1"/>
    </source>
</evidence>
<dbReference type="EMBL" id="CP058560">
    <property type="protein sequence ID" value="QUH23514.1"/>
    <property type="molecule type" value="Genomic_DNA"/>
</dbReference>
<dbReference type="Proteomes" id="UP000681041">
    <property type="component" value="Chromosome"/>
</dbReference>
<sequence>MSDIKAIAAGGLFAAALTLALGISIFPLFFLGPLAGGYLSIYLTKKYEMDGVKDGALSGLVGGVVISLISFAGIGILSTLIGLFSANLGDIASLIGILAGILFTSIILIIFVVLGALGGVLAENMREKSIN</sequence>
<keyword evidence="1" id="KW-0812">Transmembrane</keyword>
<dbReference type="RefSeq" id="WP_211532471.1">
    <property type="nucleotide sequence ID" value="NZ_CP058560.1"/>
</dbReference>
<feature type="transmembrane region" description="Helical" evidence="1">
    <location>
        <begin position="60"/>
        <end position="85"/>
    </location>
</feature>
<dbReference type="InterPro" id="IPR040493">
    <property type="entry name" value="DUF5518"/>
</dbReference>
<evidence type="ECO:0000256" key="1">
    <source>
        <dbReference type="SAM" id="Phobius"/>
    </source>
</evidence>
<accession>A0A8T8K4T7</accession>
<keyword evidence="1" id="KW-0472">Membrane</keyword>
<dbReference type="GeneID" id="64820487"/>
<dbReference type="AlphaFoldDB" id="A0A8T8K4T7"/>
<dbReference type="Pfam" id="PF17647">
    <property type="entry name" value="DUF5518"/>
    <property type="match status" value="1"/>
</dbReference>
<evidence type="ECO:0000313" key="3">
    <source>
        <dbReference type="Proteomes" id="UP000681041"/>
    </source>
</evidence>
<organism evidence="2 3">
    <name type="scientific">Methanobacterium alkalithermotolerans</name>
    <dbReference type="NCBI Taxonomy" id="2731220"/>
    <lineage>
        <taxon>Archaea</taxon>
        <taxon>Methanobacteriati</taxon>
        <taxon>Methanobacteriota</taxon>
        <taxon>Methanomada group</taxon>
        <taxon>Methanobacteria</taxon>
        <taxon>Methanobacteriales</taxon>
        <taxon>Methanobacteriaceae</taxon>
        <taxon>Methanobacterium</taxon>
    </lineage>
</organism>
<name>A0A8T8K4T7_9EURY</name>
<dbReference type="KEGG" id="meme:HYG87_06940"/>
<feature type="transmembrane region" description="Helical" evidence="1">
    <location>
        <begin position="91"/>
        <end position="122"/>
    </location>
</feature>
<reference evidence="2" key="1">
    <citation type="submission" date="2020-07" db="EMBL/GenBank/DDBJ databases">
        <title>Methanobacterium. sp. MethCan genome.</title>
        <authorList>
            <person name="Postec A."/>
            <person name="Quemeneur M."/>
        </authorList>
    </citation>
    <scope>NUCLEOTIDE SEQUENCE</scope>
    <source>
        <strain evidence="2">MethCAN</strain>
    </source>
</reference>
<gene>
    <name evidence="2" type="ORF">HYG87_06940</name>
</gene>
<keyword evidence="3" id="KW-1185">Reference proteome</keyword>
<proteinExistence type="predicted"/>